<protein>
    <recommendedName>
        <fullName evidence="3">DNA gyrase inhibitor YacG</fullName>
    </recommendedName>
</protein>
<dbReference type="GO" id="GO:0008657">
    <property type="term" value="F:DNA topoisomerase type II (double strand cut, ATP-hydrolyzing) inhibitor activity"/>
    <property type="evidence" value="ECO:0007669"/>
    <property type="project" value="UniProtKB-UniRule"/>
</dbReference>
<evidence type="ECO:0000256" key="3">
    <source>
        <dbReference type="HAMAP-Rule" id="MF_00649"/>
    </source>
</evidence>
<dbReference type="OrthoDB" id="9809663at2"/>
<feature type="binding site" evidence="3">
    <location>
        <position position="10"/>
    </location>
    <ligand>
        <name>Zn(2+)</name>
        <dbReference type="ChEBI" id="CHEBI:29105"/>
    </ligand>
</feature>
<keyword evidence="1 3" id="KW-0479">Metal-binding</keyword>
<dbReference type="AlphaFoldDB" id="A0A1G6GIV5"/>
<comment type="subunit">
    <text evidence="3">Interacts with GyrB.</text>
</comment>
<dbReference type="RefSeq" id="WP_092746358.1">
    <property type="nucleotide sequence ID" value="NZ_FMYL01000001.1"/>
</dbReference>
<dbReference type="Proteomes" id="UP000242501">
    <property type="component" value="Unassembled WGS sequence"/>
</dbReference>
<sequence>MQTTFPCPRCGEASTWQDNAFRPFCSERCKLIDLGAWASDAYRLPTEDSPTAHHGSDDD</sequence>
<dbReference type="HAMAP" id="MF_00649">
    <property type="entry name" value="DNA_gyrase_inhibitor_YacG"/>
    <property type="match status" value="1"/>
</dbReference>
<dbReference type="GO" id="GO:0008270">
    <property type="term" value="F:zinc ion binding"/>
    <property type="evidence" value="ECO:0007669"/>
    <property type="project" value="UniProtKB-UniRule"/>
</dbReference>
<keyword evidence="2 3" id="KW-0862">Zinc</keyword>
<dbReference type="GO" id="GO:0006355">
    <property type="term" value="P:regulation of DNA-templated transcription"/>
    <property type="evidence" value="ECO:0007669"/>
    <property type="project" value="InterPro"/>
</dbReference>
<comment type="similarity">
    <text evidence="3">Belongs to the DNA gyrase inhibitor YacG family.</text>
</comment>
<dbReference type="InterPro" id="IPR013088">
    <property type="entry name" value="Znf_NHR/GATA"/>
</dbReference>
<dbReference type="InterPro" id="IPR005584">
    <property type="entry name" value="DNA_gyrase_inhibitor_YacG"/>
</dbReference>
<organism evidence="4 5">
    <name type="scientific">Acinetobacter boissieri</name>
    <dbReference type="NCBI Taxonomy" id="1219383"/>
    <lineage>
        <taxon>Bacteria</taxon>
        <taxon>Pseudomonadati</taxon>
        <taxon>Pseudomonadota</taxon>
        <taxon>Gammaproteobacteria</taxon>
        <taxon>Moraxellales</taxon>
        <taxon>Moraxellaceae</taxon>
        <taxon>Acinetobacter</taxon>
    </lineage>
</organism>
<evidence type="ECO:0000256" key="2">
    <source>
        <dbReference type="ARBA" id="ARBA00022833"/>
    </source>
</evidence>
<dbReference type="STRING" id="1219383.SAMN05421733_10181"/>
<comment type="function">
    <text evidence="3">Inhibits all the catalytic activities of DNA gyrase by preventing its interaction with DNA. Acts by binding directly to the C-terminal domain of GyrB, which probably disrupts DNA binding by the gyrase.</text>
</comment>
<dbReference type="Gene3D" id="3.30.50.10">
    <property type="entry name" value="Erythroid Transcription Factor GATA-1, subunit A"/>
    <property type="match status" value="1"/>
</dbReference>
<gene>
    <name evidence="3" type="primary">yacG</name>
    <name evidence="4" type="ORF">SAMN05421733_10181</name>
</gene>
<name>A0A1G6GIV5_9GAMM</name>
<evidence type="ECO:0000313" key="5">
    <source>
        <dbReference type="Proteomes" id="UP000242501"/>
    </source>
</evidence>
<comment type="cofactor">
    <cofactor evidence="3">
        <name>Zn(2+)</name>
        <dbReference type="ChEBI" id="CHEBI:29105"/>
    </cofactor>
    <text evidence="3">Binds 1 zinc ion.</text>
</comment>
<feature type="binding site" evidence="3">
    <location>
        <position position="29"/>
    </location>
    <ligand>
        <name>Zn(2+)</name>
        <dbReference type="ChEBI" id="CHEBI:29105"/>
    </ligand>
</feature>
<reference evidence="5" key="1">
    <citation type="submission" date="2016-09" db="EMBL/GenBank/DDBJ databases">
        <authorList>
            <person name="Varghese N."/>
            <person name="Submissions S."/>
        </authorList>
    </citation>
    <scope>NUCLEOTIDE SEQUENCE [LARGE SCALE GENOMIC DNA]</scope>
    <source>
        <strain evidence="5">ANC 4422</strain>
    </source>
</reference>
<evidence type="ECO:0000313" key="4">
    <source>
        <dbReference type="EMBL" id="SDB81116.1"/>
    </source>
</evidence>
<proteinExistence type="inferred from homology"/>
<feature type="binding site" evidence="3">
    <location>
        <position position="7"/>
    </location>
    <ligand>
        <name>Zn(2+)</name>
        <dbReference type="ChEBI" id="CHEBI:29105"/>
    </ligand>
</feature>
<dbReference type="EMBL" id="FMYL01000001">
    <property type="protein sequence ID" value="SDB81116.1"/>
    <property type="molecule type" value="Genomic_DNA"/>
</dbReference>
<dbReference type="PANTHER" id="PTHR36150:SF1">
    <property type="entry name" value="DNA GYRASE INHIBITOR YACG"/>
    <property type="match status" value="1"/>
</dbReference>
<dbReference type="Pfam" id="PF03884">
    <property type="entry name" value="YacG"/>
    <property type="match status" value="1"/>
</dbReference>
<feature type="binding site" evidence="3">
    <location>
        <position position="25"/>
    </location>
    <ligand>
        <name>Zn(2+)</name>
        <dbReference type="ChEBI" id="CHEBI:29105"/>
    </ligand>
</feature>
<dbReference type="PANTHER" id="PTHR36150">
    <property type="entry name" value="DNA GYRASE INHIBITOR YACG"/>
    <property type="match status" value="1"/>
</dbReference>
<keyword evidence="5" id="KW-1185">Reference proteome</keyword>
<accession>A0A1G6GIV5</accession>
<dbReference type="SUPFAM" id="SSF57716">
    <property type="entry name" value="Glucocorticoid receptor-like (DNA-binding domain)"/>
    <property type="match status" value="1"/>
</dbReference>
<evidence type="ECO:0000256" key="1">
    <source>
        <dbReference type="ARBA" id="ARBA00022723"/>
    </source>
</evidence>